<protein>
    <submittedName>
        <fullName evidence="1">Uncharacterized protein</fullName>
    </submittedName>
</protein>
<organism evidence="1 2">
    <name type="scientific">Eumeta variegata</name>
    <name type="common">Bagworm moth</name>
    <name type="synonym">Eumeta japonica</name>
    <dbReference type="NCBI Taxonomy" id="151549"/>
    <lineage>
        <taxon>Eukaryota</taxon>
        <taxon>Metazoa</taxon>
        <taxon>Ecdysozoa</taxon>
        <taxon>Arthropoda</taxon>
        <taxon>Hexapoda</taxon>
        <taxon>Insecta</taxon>
        <taxon>Pterygota</taxon>
        <taxon>Neoptera</taxon>
        <taxon>Endopterygota</taxon>
        <taxon>Lepidoptera</taxon>
        <taxon>Glossata</taxon>
        <taxon>Ditrysia</taxon>
        <taxon>Tineoidea</taxon>
        <taxon>Psychidae</taxon>
        <taxon>Oiketicinae</taxon>
        <taxon>Eumeta</taxon>
    </lineage>
</organism>
<comment type="caution">
    <text evidence="1">The sequence shown here is derived from an EMBL/GenBank/DDBJ whole genome shotgun (WGS) entry which is preliminary data.</text>
</comment>
<accession>A0A4C1UYH8</accession>
<evidence type="ECO:0000313" key="1">
    <source>
        <dbReference type="EMBL" id="GBP31067.1"/>
    </source>
</evidence>
<name>A0A4C1UYH8_EUMVA</name>
<keyword evidence="2" id="KW-1185">Reference proteome</keyword>
<dbReference type="OrthoDB" id="7485207at2759"/>
<gene>
    <name evidence="1" type="ORF">EVAR_77362_1</name>
</gene>
<evidence type="ECO:0000313" key="2">
    <source>
        <dbReference type="Proteomes" id="UP000299102"/>
    </source>
</evidence>
<dbReference type="EMBL" id="BGZK01000241">
    <property type="protein sequence ID" value="GBP31067.1"/>
    <property type="molecule type" value="Genomic_DNA"/>
</dbReference>
<sequence length="180" mass="19235">MVTFFVTASKSTSDRRVTAARFMWGMKGVPVVFPLNVSIVVPISVASPLVPPPRSPILGVVLLDLRFVLIGGGKQTCLQLEPLSLPMETRNPQGCRPPPVSYRLLGRAARRAAGGGRRPGGGSEPRAPWAARRNARPLAGMFLPDAPPRSCMVDDVATYLQAPSSGQVATHISNDRPICN</sequence>
<dbReference type="Proteomes" id="UP000299102">
    <property type="component" value="Unassembled WGS sequence"/>
</dbReference>
<dbReference type="AlphaFoldDB" id="A0A4C1UYH8"/>
<proteinExistence type="predicted"/>
<reference evidence="1 2" key="1">
    <citation type="journal article" date="2019" name="Commun. Biol.">
        <title>The bagworm genome reveals a unique fibroin gene that provides high tensile strength.</title>
        <authorList>
            <person name="Kono N."/>
            <person name="Nakamura H."/>
            <person name="Ohtoshi R."/>
            <person name="Tomita M."/>
            <person name="Numata K."/>
            <person name="Arakawa K."/>
        </authorList>
    </citation>
    <scope>NUCLEOTIDE SEQUENCE [LARGE SCALE GENOMIC DNA]</scope>
</reference>